<dbReference type="EMBL" id="CP012700">
    <property type="protein sequence ID" value="ALH82563.1"/>
    <property type="molecule type" value="Genomic_DNA"/>
</dbReference>
<dbReference type="GO" id="GO:0006355">
    <property type="term" value="P:regulation of DNA-templated transcription"/>
    <property type="evidence" value="ECO:0007669"/>
    <property type="project" value="InterPro"/>
</dbReference>
<evidence type="ECO:0000313" key="3">
    <source>
        <dbReference type="Proteomes" id="UP000058074"/>
    </source>
</evidence>
<sequence length="84" mass="9149">MTRPPVKSGFASRPGNPDSWVRAADAPATGKTATEAFTARLTIDITPELRGRIKVAAFRRSVTVAVMLRELLVREFPPTEGDQP</sequence>
<dbReference type="Proteomes" id="UP000058074">
    <property type="component" value="Chromosome"/>
</dbReference>
<dbReference type="InterPro" id="IPR010985">
    <property type="entry name" value="Ribbon_hlx_hlx"/>
</dbReference>
<accession>A0A0N7GT54</accession>
<feature type="region of interest" description="Disordered" evidence="1">
    <location>
        <begin position="1"/>
        <end position="27"/>
    </location>
</feature>
<dbReference type="RefSeq" id="WP_054589588.1">
    <property type="nucleotide sequence ID" value="NZ_CP012700.1"/>
</dbReference>
<dbReference type="OrthoDB" id="7508186at2"/>
<gene>
    <name evidence="2" type="ORF">AN936_20030</name>
</gene>
<dbReference type="SUPFAM" id="SSF47598">
    <property type="entry name" value="Ribbon-helix-helix"/>
    <property type="match status" value="1"/>
</dbReference>
<organism evidence="2 3">
    <name type="scientific">Sphingopyxis macrogoltabida</name>
    <name type="common">Sphingomonas macrogoltabidus</name>
    <dbReference type="NCBI Taxonomy" id="33050"/>
    <lineage>
        <taxon>Bacteria</taxon>
        <taxon>Pseudomonadati</taxon>
        <taxon>Pseudomonadota</taxon>
        <taxon>Alphaproteobacteria</taxon>
        <taxon>Sphingomonadales</taxon>
        <taxon>Sphingomonadaceae</taxon>
        <taxon>Sphingopyxis</taxon>
    </lineage>
</organism>
<reference evidence="2 3" key="1">
    <citation type="journal article" date="2015" name="Genome Announc.">
        <title>Complete Genome Sequence of Polypropylene Glycol- and Polyethylene Glycol-Degrading Sphingopyxis macrogoltabida Strain EY-1.</title>
        <authorList>
            <person name="Ohtsubo Y."/>
            <person name="Nagata Y."/>
            <person name="Numata M."/>
            <person name="Tsuchikane K."/>
            <person name="Hosoyama A."/>
            <person name="Yamazoe A."/>
            <person name="Tsuda M."/>
            <person name="Fujita N."/>
            <person name="Kawai F."/>
        </authorList>
    </citation>
    <scope>NUCLEOTIDE SEQUENCE [LARGE SCALE GENOMIC DNA]</scope>
    <source>
        <strain evidence="2 3">EY-1</strain>
    </source>
</reference>
<dbReference type="PATRIC" id="fig|33050.5.peg.4155"/>
<dbReference type="AlphaFoldDB" id="A0A0N7GT54"/>
<proteinExistence type="predicted"/>
<evidence type="ECO:0008006" key="4">
    <source>
        <dbReference type="Google" id="ProtNLM"/>
    </source>
</evidence>
<evidence type="ECO:0000313" key="2">
    <source>
        <dbReference type="EMBL" id="ALH82563.1"/>
    </source>
</evidence>
<evidence type="ECO:0000256" key="1">
    <source>
        <dbReference type="SAM" id="MobiDB-lite"/>
    </source>
</evidence>
<name>A0A0N7GT54_SPHMC</name>
<dbReference type="KEGG" id="smag:AN936_20030"/>
<protein>
    <recommendedName>
        <fullName evidence="4">Chromosome partitioning protein ParB</fullName>
    </recommendedName>
</protein>